<keyword evidence="6" id="KW-1185">Reference proteome</keyword>
<gene>
    <name evidence="5" type="ORF">HKI87_13g73470</name>
</gene>
<organism evidence="5 6">
    <name type="scientific">Chloropicon roscoffensis</name>
    <dbReference type="NCBI Taxonomy" id="1461544"/>
    <lineage>
        <taxon>Eukaryota</taxon>
        <taxon>Viridiplantae</taxon>
        <taxon>Chlorophyta</taxon>
        <taxon>Chloropicophyceae</taxon>
        <taxon>Chloropicales</taxon>
        <taxon>Chloropicaceae</taxon>
        <taxon>Chloropicon</taxon>
    </lineage>
</organism>
<evidence type="ECO:0000313" key="6">
    <source>
        <dbReference type="Proteomes" id="UP001472866"/>
    </source>
</evidence>
<proteinExistence type="inferred from homology"/>
<dbReference type="InterPro" id="IPR051419">
    <property type="entry name" value="Lys/N-term_MeTrsfase_sf"/>
</dbReference>
<dbReference type="GO" id="GO:0032259">
    <property type="term" value="P:methylation"/>
    <property type="evidence" value="ECO:0007669"/>
    <property type="project" value="UniProtKB-KW"/>
</dbReference>
<dbReference type="Proteomes" id="UP001472866">
    <property type="component" value="Chromosome 13"/>
</dbReference>
<dbReference type="GO" id="GO:0008168">
    <property type="term" value="F:methyltransferase activity"/>
    <property type="evidence" value="ECO:0007669"/>
    <property type="project" value="UniProtKB-KW"/>
</dbReference>
<reference evidence="5 6" key="1">
    <citation type="submission" date="2024-03" db="EMBL/GenBank/DDBJ databases">
        <title>Complete genome sequence of the green alga Chloropicon roscoffensis RCC1871.</title>
        <authorList>
            <person name="Lemieux C."/>
            <person name="Pombert J.-F."/>
            <person name="Otis C."/>
            <person name="Turmel M."/>
        </authorList>
    </citation>
    <scope>NUCLEOTIDE SEQUENCE [LARGE SCALE GENOMIC DNA]</scope>
    <source>
        <strain evidence="5 6">RCC1871</strain>
    </source>
</reference>
<evidence type="ECO:0000259" key="4">
    <source>
        <dbReference type="Pfam" id="PF13847"/>
    </source>
</evidence>
<name>A0AAX4PHH6_9CHLO</name>
<dbReference type="InterPro" id="IPR029063">
    <property type="entry name" value="SAM-dependent_MTases_sf"/>
</dbReference>
<evidence type="ECO:0000256" key="1">
    <source>
        <dbReference type="ARBA" id="ARBA00008361"/>
    </source>
</evidence>
<dbReference type="EMBL" id="CP151513">
    <property type="protein sequence ID" value="WZN65785.1"/>
    <property type="molecule type" value="Genomic_DNA"/>
</dbReference>
<evidence type="ECO:0000256" key="2">
    <source>
        <dbReference type="ARBA" id="ARBA00022603"/>
    </source>
</evidence>
<evidence type="ECO:0000256" key="3">
    <source>
        <dbReference type="ARBA" id="ARBA00022679"/>
    </source>
</evidence>
<sequence length="203" mass="22590">MKAVPYGSVEYWSSRYDDEERDKPGGGFEWYPGADDIVVDLLSKLGGYDDGFEALEIGSGSSELAAKLAASFAGSHVILSDFAENVVHRMRERLGGKDLEFHVVDCCRMAYRDGAFDLVVDKGTLDAVDCGDDDGARTSCLAEVRRVLSVEKGIYVLVSCREPSWRRRDFGELFEEVLVEEIRAEGTAKSCPADHFLYVLRRK</sequence>
<protein>
    <submittedName>
        <fullName evidence="5">Methyltransferase</fullName>
    </submittedName>
</protein>
<accession>A0AAX4PHH6</accession>
<dbReference type="InterPro" id="IPR025714">
    <property type="entry name" value="Methyltranfer_dom"/>
</dbReference>
<comment type="similarity">
    <text evidence="1">Belongs to the methyltransferase superfamily.</text>
</comment>
<dbReference type="PANTHER" id="PTHR12176:SF79">
    <property type="entry name" value="METHYLTRANSFERASE TYPE 11 DOMAIN-CONTAINING PROTEIN"/>
    <property type="match status" value="1"/>
</dbReference>
<dbReference type="AlphaFoldDB" id="A0AAX4PHH6"/>
<keyword evidence="2 5" id="KW-0489">Methyltransferase</keyword>
<feature type="domain" description="Methyltransferase" evidence="4">
    <location>
        <begin position="50"/>
        <end position="187"/>
    </location>
</feature>
<evidence type="ECO:0000313" key="5">
    <source>
        <dbReference type="EMBL" id="WZN65785.1"/>
    </source>
</evidence>
<dbReference type="Pfam" id="PF13847">
    <property type="entry name" value="Methyltransf_31"/>
    <property type="match status" value="1"/>
</dbReference>
<dbReference type="PANTHER" id="PTHR12176">
    <property type="entry name" value="SAM-DEPENDENT METHYLTRANSFERASE SUPERFAMILY PROTEIN"/>
    <property type="match status" value="1"/>
</dbReference>
<keyword evidence="3" id="KW-0808">Transferase</keyword>
<dbReference type="SUPFAM" id="SSF53335">
    <property type="entry name" value="S-adenosyl-L-methionine-dependent methyltransferases"/>
    <property type="match status" value="1"/>
</dbReference>
<dbReference type="Gene3D" id="3.40.50.150">
    <property type="entry name" value="Vaccinia Virus protein VP39"/>
    <property type="match status" value="1"/>
</dbReference>